<evidence type="ECO:0000256" key="1">
    <source>
        <dbReference type="PROSITE-ProRule" id="PRU10141"/>
    </source>
</evidence>
<dbReference type="GO" id="GO:0005524">
    <property type="term" value="F:ATP binding"/>
    <property type="evidence" value="ECO:0007669"/>
    <property type="project" value="UniProtKB-UniRule"/>
</dbReference>
<reference evidence="3" key="1">
    <citation type="submission" date="2021-02" db="EMBL/GenBank/DDBJ databases">
        <authorList>
            <person name="Nowell W R."/>
        </authorList>
    </citation>
    <scope>NUCLEOTIDE SEQUENCE</scope>
</reference>
<dbReference type="PROSITE" id="PS50011">
    <property type="entry name" value="PROTEIN_KINASE_DOM"/>
    <property type="match status" value="1"/>
</dbReference>
<gene>
    <name evidence="3" type="ORF">SMN809_LOCUS80880</name>
</gene>
<feature type="domain" description="Protein kinase" evidence="2">
    <location>
        <begin position="38"/>
        <end position="87"/>
    </location>
</feature>
<dbReference type="Gene3D" id="3.30.200.20">
    <property type="entry name" value="Phosphorylase Kinase, domain 1"/>
    <property type="match status" value="1"/>
</dbReference>
<evidence type="ECO:0000313" key="4">
    <source>
        <dbReference type="Proteomes" id="UP000676336"/>
    </source>
</evidence>
<comment type="caution">
    <text evidence="3">The sequence shown here is derived from an EMBL/GenBank/DDBJ whole genome shotgun (WGS) entry which is preliminary data.</text>
</comment>
<name>A0A8S3JIX4_9BILA</name>
<dbReference type="AlphaFoldDB" id="A0A8S3JIX4"/>
<protein>
    <recommendedName>
        <fullName evidence="2">Protein kinase domain-containing protein</fullName>
    </recommendedName>
</protein>
<dbReference type="GO" id="GO:0004672">
    <property type="term" value="F:protein kinase activity"/>
    <property type="evidence" value="ECO:0007669"/>
    <property type="project" value="InterPro"/>
</dbReference>
<dbReference type="InterPro" id="IPR000719">
    <property type="entry name" value="Prot_kinase_dom"/>
</dbReference>
<feature type="binding site" evidence="1">
    <location>
        <position position="67"/>
    </location>
    <ligand>
        <name>ATP</name>
        <dbReference type="ChEBI" id="CHEBI:30616"/>
    </ligand>
</feature>
<proteinExistence type="predicted"/>
<dbReference type="EMBL" id="CAJOBI010346568">
    <property type="protein sequence ID" value="CAF5218278.1"/>
    <property type="molecule type" value="Genomic_DNA"/>
</dbReference>
<feature type="non-terminal residue" evidence="3">
    <location>
        <position position="1"/>
    </location>
</feature>
<organism evidence="3 4">
    <name type="scientific">Rotaria magnacalcarata</name>
    <dbReference type="NCBI Taxonomy" id="392030"/>
    <lineage>
        <taxon>Eukaryota</taxon>
        <taxon>Metazoa</taxon>
        <taxon>Spiralia</taxon>
        <taxon>Gnathifera</taxon>
        <taxon>Rotifera</taxon>
        <taxon>Eurotatoria</taxon>
        <taxon>Bdelloidea</taxon>
        <taxon>Philodinida</taxon>
        <taxon>Philodinidae</taxon>
        <taxon>Rotaria</taxon>
    </lineage>
</organism>
<sequence length="87" mass="10070">DIMNAWNSINIDELTRIKNERLQSINPKQDPTRFIRDYGVYECLGSGAFGSVYRVAQRGSTTMYALKEVRYFVCSNLLRTQKKKSTL</sequence>
<keyword evidence="1" id="KW-0547">Nucleotide-binding</keyword>
<evidence type="ECO:0000313" key="3">
    <source>
        <dbReference type="EMBL" id="CAF5218278.1"/>
    </source>
</evidence>
<dbReference type="InterPro" id="IPR017441">
    <property type="entry name" value="Protein_kinase_ATP_BS"/>
</dbReference>
<dbReference type="SUPFAM" id="SSF56112">
    <property type="entry name" value="Protein kinase-like (PK-like)"/>
    <property type="match status" value="1"/>
</dbReference>
<keyword evidence="1" id="KW-0067">ATP-binding</keyword>
<evidence type="ECO:0000259" key="2">
    <source>
        <dbReference type="PROSITE" id="PS50011"/>
    </source>
</evidence>
<dbReference type="Proteomes" id="UP000676336">
    <property type="component" value="Unassembled WGS sequence"/>
</dbReference>
<accession>A0A8S3JIX4</accession>
<dbReference type="InterPro" id="IPR011009">
    <property type="entry name" value="Kinase-like_dom_sf"/>
</dbReference>
<dbReference type="PROSITE" id="PS00107">
    <property type="entry name" value="PROTEIN_KINASE_ATP"/>
    <property type="match status" value="1"/>
</dbReference>